<gene>
    <name evidence="2" type="ORF">SMSP2_00137</name>
</gene>
<name>A0A1Q2MAQ2_9BACT</name>
<protein>
    <submittedName>
        <fullName evidence="2">Methylcobalamin:coenzyme M methyltransferase</fullName>
    </submittedName>
</protein>
<dbReference type="Gene3D" id="3.20.20.210">
    <property type="match status" value="1"/>
</dbReference>
<evidence type="ECO:0000259" key="1">
    <source>
        <dbReference type="Pfam" id="PF01208"/>
    </source>
</evidence>
<organism evidence="2 3">
    <name type="scientific">Limihaloglobus sulfuriphilus</name>
    <dbReference type="NCBI Taxonomy" id="1851148"/>
    <lineage>
        <taxon>Bacteria</taxon>
        <taxon>Pseudomonadati</taxon>
        <taxon>Planctomycetota</taxon>
        <taxon>Phycisphaerae</taxon>
        <taxon>Sedimentisphaerales</taxon>
        <taxon>Sedimentisphaeraceae</taxon>
        <taxon>Limihaloglobus</taxon>
    </lineage>
</organism>
<dbReference type="InterPro" id="IPR052024">
    <property type="entry name" value="Methanogen_methyltrans"/>
</dbReference>
<evidence type="ECO:0000313" key="3">
    <source>
        <dbReference type="Proteomes" id="UP000188181"/>
    </source>
</evidence>
<dbReference type="GO" id="GO:0006779">
    <property type="term" value="P:porphyrin-containing compound biosynthetic process"/>
    <property type="evidence" value="ECO:0007669"/>
    <property type="project" value="InterPro"/>
</dbReference>
<evidence type="ECO:0000313" key="2">
    <source>
        <dbReference type="EMBL" id="AQQ69803.1"/>
    </source>
</evidence>
<dbReference type="EMBL" id="CP019646">
    <property type="protein sequence ID" value="AQQ69803.1"/>
    <property type="molecule type" value="Genomic_DNA"/>
</dbReference>
<keyword evidence="2" id="KW-0489">Methyltransferase</keyword>
<keyword evidence="2" id="KW-0808">Transferase</keyword>
<sequence length="322" mass="37198">MNSREIVTKTIDYDNPVRLARSFAPSDIVFTRHKVKTLDTQWRRKDGVWRKYDEWGNLWGRIDSTSKGEVVKGCISDLKEIESLELPDYSNSDDYKNVKTDRTAYEDFYLVGKLGGLTFSVARKMRRMDQYLMDLVTEPDLIHALHDRIDELIESMIINYADAGVDAVMFWEDWGTQQHLLISPQMWRAEFLPRFQRHCKTAHNKGIKIIMHSCGQIGAIVDELAAAGIDVFQFDQPRLHGFDRLAEYQDTRRVTIWSPVDIQDTLQSKKEELIRADAAEMVKKLFRGRGGFIAGFYEDEASIGLDSRWQEIAADQFIKSGC</sequence>
<dbReference type="AlphaFoldDB" id="A0A1Q2MAQ2"/>
<keyword evidence="3" id="KW-1185">Reference proteome</keyword>
<dbReference type="Proteomes" id="UP000188181">
    <property type="component" value="Chromosome"/>
</dbReference>
<dbReference type="Pfam" id="PF01208">
    <property type="entry name" value="URO-D"/>
    <property type="match status" value="1"/>
</dbReference>
<dbReference type="OrthoDB" id="161361at2"/>
<dbReference type="KEGG" id="pbas:SMSP2_00137"/>
<reference evidence="3" key="1">
    <citation type="submission" date="2017-02" db="EMBL/GenBank/DDBJ databases">
        <title>Comparative genomics and description of representatives of a novel lineage of planctomycetes thriving in anoxic sediments.</title>
        <authorList>
            <person name="Spring S."/>
            <person name="Bunk B."/>
            <person name="Sproer C."/>
        </authorList>
    </citation>
    <scope>NUCLEOTIDE SEQUENCE [LARGE SCALE GENOMIC DNA]</scope>
    <source>
        <strain evidence="3">SM-Chi-D1</strain>
    </source>
</reference>
<dbReference type="GO" id="GO:0004853">
    <property type="term" value="F:uroporphyrinogen decarboxylase activity"/>
    <property type="evidence" value="ECO:0007669"/>
    <property type="project" value="InterPro"/>
</dbReference>
<dbReference type="GO" id="GO:0008168">
    <property type="term" value="F:methyltransferase activity"/>
    <property type="evidence" value="ECO:0007669"/>
    <property type="project" value="UniProtKB-KW"/>
</dbReference>
<dbReference type="PANTHER" id="PTHR47099:SF1">
    <property type="entry name" value="METHYLCOBAMIDE:COM METHYLTRANSFERASE MTBA"/>
    <property type="match status" value="1"/>
</dbReference>
<dbReference type="GO" id="GO:0032259">
    <property type="term" value="P:methylation"/>
    <property type="evidence" value="ECO:0007669"/>
    <property type="project" value="UniProtKB-KW"/>
</dbReference>
<dbReference type="SUPFAM" id="SSF51726">
    <property type="entry name" value="UROD/MetE-like"/>
    <property type="match status" value="1"/>
</dbReference>
<dbReference type="InterPro" id="IPR038071">
    <property type="entry name" value="UROD/MetE-like_sf"/>
</dbReference>
<dbReference type="PANTHER" id="PTHR47099">
    <property type="entry name" value="METHYLCOBAMIDE:COM METHYLTRANSFERASE MTBA"/>
    <property type="match status" value="1"/>
</dbReference>
<feature type="domain" description="Uroporphyrinogen decarboxylase (URO-D)" evidence="1">
    <location>
        <begin position="70"/>
        <end position="294"/>
    </location>
</feature>
<dbReference type="InterPro" id="IPR000257">
    <property type="entry name" value="Uroporphyrinogen_deCOase"/>
</dbReference>
<accession>A0A1Q2MAQ2</accession>
<dbReference type="STRING" id="1851148.SMSP2_00137"/>
<dbReference type="RefSeq" id="WP_146682110.1">
    <property type="nucleotide sequence ID" value="NZ_CP019646.1"/>
</dbReference>
<proteinExistence type="predicted"/>